<comment type="similarity">
    <text evidence="7">Belongs to the DNA polymerase HolA subunit family.</text>
</comment>
<comment type="caution">
    <text evidence="11">The sequence shown here is derived from an EMBL/GenBank/DDBJ whole genome shotgun (WGS) entry which is preliminary data.</text>
</comment>
<evidence type="ECO:0000256" key="1">
    <source>
        <dbReference type="ARBA" id="ARBA00012417"/>
    </source>
</evidence>
<evidence type="ECO:0000256" key="4">
    <source>
        <dbReference type="ARBA" id="ARBA00022695"/>
    </source>
</evidence>
<evidence type="ECO:0000313" key="11">
    <source>
        <dbReference type="EMBL" id="HIU40051.1"/>
    </source>
</evidence>
<protein>
    <recommendedName>
        <fullName evidence="2">DNA polymerase III subunit delta</fullName>
        <ecNumber evidence="1">2.7.7.7</ecNumber>
    </recommendedName>
</protein>
<evidence type="ECO:0000259" key="10">
    <source>
        <dbReference type="Pfam" id="PF21694"/>
    </source>
</evidence>
<evidence type="ECO:0000256" key="3">
    <source>
        <dbReference type="ARBA" id="ARBA00022679"/>
    </source>
</evidence>
<dbReference type="Pfam" id="PF06144">
    <property type="entry name" value="DNA_pol3_delta"/>
    <property type="match status" value="1"/>
</dbReference>
<evidence type="ECO:0000256" key="2">
    <source>
        <dbReference type="ARBA" id="ARBA00017703"/>
    </source>
</evidence>
<keyword evidence="3 11" id="KW-0808">Transferase</keyword>
<dbReference type="GO" id="GO:0003887">
    <property type="term" value="F:DNA-directed DNA polymerase activity"/>
    <property type="evidence" value="ECO:0007669"/>
    <property type="project" value="UniProtKB-KW"/>
</dbReference>
<dbReference type="Gene3D" id="1.10.8.60">
    <property type="match status" value="1"/>
</dbReference>
<reference evidence="11" key="2">
    <citation type="journal article" date="2021" name="PeerJ">
        <title>Extensive microbial diversity within the chicken gut microbiome revealed by metagenomics and culture.</title>
        <authorList>
            <person name="Gilroy R."/>
            <person name="Ravi A."/>
            <person name="Getino M."/>
            <person name="Pursley I."/>
            <person name="Horton D.L."/>
            <person name="Alikhan N.F."/>
            <person name="Baker D."/>
            <person name="Gharbi K."/>
            <person name="Hall N."/>
            <person name="Watson M."/>
            <person name="Adriaenssens E.M."/>
            <person name="Foster-Nyarko E."/>
            <person name="Jarju S."/>
            <person name="Secka A."/>
            <person name="Antonio M."/>
            <person name="Oren A."/>
            <person name="Chaudhuri R.R."/>
            <person name="La Ragione R."/>
            <person name="Hildebrand F."/>
            <person name="Pallen M.J."/>
        </authorList>
    </citation>
    <scope>NUCLEOTIDE SEQUENCE</scope>
    <source>
        <strain evidence="11">CHK193-30670</strain>
    </source>
</reference>
<keyword evidence="5" id="KW-0235">DNA replication</keyword>
<dbReference type="InterPro" id="IPR048466">
    <property type="entry name" value="DNA_pol3_delta-like_C"/>
</dbReference>
<sequence>MNTYLIYGNDYSLIKREIDKITKEINDVTTYDLSLEKVDNLLNDASVISMFGDKKALIGENALFLSTSSSSINHDLDYLQRYLEDDNHDNIVIFTLNENKLDERKKIVKLLKKRATVIHKDVIKDKDLPDFVRDEFFNNGYKIDYKAASYFVQYAGSNVDILISEINKMMMYKDGDKIIKIEDINEITSKKMNDNIFDLSNAIMDKNFKKMYECYNDLMTLKEEPIKIIAMLGSTFTLVYQCKLLYNDGKRQNEIADILKVHPYRVKLAIE</sequence>
<dbReference type="Gene3D" id="3.40.50.300">
    <property type="entry name" value="P-loop containing nucleotide triphosphate hydrolases"/>
    <property type="match status" value="1"/>
</dbReference>
<dbReference type="Proteomes" id="UP000824074">
    <property type="component" value="Unassembled WGS sequence"/>
</dbReference>
<reference evidence="11" key="1">
    <citation type="submission" date="2020-10" db="EMBL/GenBank/DDBJ databases">
        <authorList>
            <person name="Gilroy R."/>
        </authorList>
    </citation>
    <scope>NUCLEOTIDE SEQUENCE</scope>
    <source>
        <strain evidence="11">CHK193-30670</strain>
    </source>
</reference>
<dbReference type="NCBIfam" id="TIGR01128">
    <property type="entry name" value="holA"/>
    <property type="match status" value="1"/>
</dbReference>
<keyword evidence="4 11" id="KW-0548">Nucleotidyltransferase</keyword>
<keyword evidence="6" id="KW-0239">DNA-directed DNA polymerase</keyword>
<feature type="non-terminal residue" evidence="11">
    <location>
        <position position="271"/>
    </location>
</feature>
<dbReference type="GO" id="GO:0009360">
    <property type="term" value="C:DNA polymerase III complex"/>
    <property type="evidence" value="ECO:0007669"/>
    <property type="project" value="InterPro"/>
</dbReference>
<dbReference type="GO" id="GO:0003677">
    <property type="term" value="F:DNA binding"/>
    <property type="evidence" value="ECO:0007669"/>
    <property type="project" value="InterPro"/>
</dbReference>
<evidence type="ECO:0000256" key="5">
    <source>
        <dbReference type="ARBA" id="ARBA00022705"/>
    </source>
</evidence>
<dbReference type="InterPro" id="IPR008921">
    <property type="entry name" value="DNA_pol3_clamp-load_cplx_C"/>
</dbReference>
<proteinExistence type="inferred from homology"/>
<comment type="catalytic activity">
    <reaction evidence="8">
        <text>DNA(n) + a 2'-deoxyribonucleoside 5'-triphosphate = DNA(n+1) + diphosphate</text>
        <dbReference type="Rhea" id="RHEA:22508"/>
        <dbReference type="Rhea" id="RHEA-COMP:17339"/>
        <dbReference type="Rhea" id="RHEA-COMP:17340"/>
        <dbReference type="ChEBI" id="CHEBI:33019"/>
        <dbReference type="ChEBI" id="CHEBI:61560"/>
        <dbReference type="ChEBI" id="CHEBI:173112"/>
        <dbReference type="EC" id="2.7.7.7"/>
    </reaction>
</comment>
<dbReference type="EMBL" id="DVMT01000019">
    <property type="protein sequence ID" value="HIU40051.1"/>
    <property type="molecule type" value="Genomic_DNA"/>
</dbReference>
<dbReference type="PANTHER" id="PTHR34388">
    <property type="entry name" value="DNA POLYMERASE III SUBUNIT DELTA"/>
    <property type="match status" value="1"/>
</dbReference>
<dbReference type="SUPFAM" id="SSF48019">
    <property type="entry name" value="post-AAA+ oligomerization domain-like"/>
    <property type="match status" value="1"/>
</dbReference>
<dbReference type="InterPro" id="IPR005790">
    <property type="entry name" value="DNA_polIII_delta"/>
</dbReference>
<dbReference type="InterPro" id="IPR010372">
    <property type="entry name" value="DNA_pol3_delta_N"/>
</dbReference>
<dbReference type="Gene3D" id="1.20.272.10">
    <property type="match status" value="1"/>
</dbReference>
<evidence type="ECO:0000256" key="6">
    <source>
        <dbReference type="ARBA" id="ARBA00022932"/>
    </source>
</evidence>
<dbReference type="AlphaFoldDB" id="A0A9D1INW7"/>
<dbReference type="Pfam" id="PF21694">
    <property type="entry name" value="DNA_pol3_delta_C"/>
    <property type="match status" value="1"/>
</dbReference>
<evidence type="ECO:0000256" key="8">
    <source>
        <dbReference type="ARBA" id="ARBA00049244"/>
    </source>
</evidence>
<gene>
    <name evidence="11" type="primary">holA</name>
    <name evidence="11" type="ORF">IAB68_01950</name>
</gene>
<evidence type="ECO:0000256" key="7">
    <source>
        <dbReference type="ARBA" id="ARBA00034754"/>
    </source>
</evidence>
<dbReference type="InterPro" id="IPR027417">
    <property type="entry name" value="P-loop_NTPase"/>
</dbReference>
<dbReference type="SUPFAM" id="SSF52540">
    <property type="entry name" value="P-loop containing nucleoside triphosphate hydrolases"/>
    <property type="match status" value="1"/>
</dbReference>
<feature type="domain" description="DNA polymerase III delta N-terminal" evidence="9">
    <location>
        <begin position="4"/>
        <end position="119"/>
    </location>
</feature>
<dbReference type="GO" id="GO:0006261">
    <property type="term" value="P:DNA-templated DNA replication"/>
    <property type="evidence" value="ECO:0007669"/>
    <property type="project" value="TreeGrafter"/>
</dbReference>
<feature type="domain" description="DNA polymerase III delta subunit-like C-terminal" evidence="10">
    <location>
        <begin position="194"/>
        <end position="270"/>
    </location>
</feature>
<evidence type="ECO:0000313" key="12">
    <source>
        <dbReference type="Proteomes" id="UP000824074"/>
    </source>
</evidence>
<name>A0A9D1INW7_9FIRM</name>
<dbReference type="EC" id="2.7.7.7" evidence="1"/>
<dbReference type="PANTHER" id="PTHR34388:SF1">
    <property type="entry name" value="DNA POLYMERASE III SUBUNIT DELTA"/>
    <property type="match status" value="1"/>
</dbReference>
<organism evidence="11 12">
    <name type="scientific">Candidatus Aphodocola excrementigallinarum</name>
    <dbReference type="NCBI Taxonomy" id="2840670"/>
    <lineage>
        <taxon>Bacteria</taxon>
        <taxon>Bacillati</taxon>
        <taxon>Bacillota</taxon>
        <taxon>Bacilli</taxon>
        <taxon>Candidatus Aphodocola</taxon>
    </lineage>
</organism>
<accession>A0A9D1INW7</accession>
<evidence type="ECO:0000259" key="9">
    <source>
        <dbReference type="Pfam" id="PF06144"/>
    </source>
</evidence>